<dbReference type="EMBL" id="DXCL01000006">
    <property type="protein sequence ID" value="HIZ02848.1"/>
    <property type="molecule type" value="Genomic_DNA"/>
</dbReference>
<comment type="caution">
    <text evidence="2">The sequence shown here is derived from an EMBL/GenBank/DDBJ whole genome shotgun (WGS) entry which is preliminary data.</text>
</comment>
<name>A0A9D2A5X1_9FIRM</name>
<evidence type="ECO:0000313" key="3">
    <source>
        <dbReference type="Proteomes" id="UP000824132"/>
    </source>
</evidence>
<reference evidence="2" key="1">
    <citation type="journal article" date="2021" name="PeerJ">
        <title>Extensive microbial diversity within the chicken gut microbiome revealed by metagenomics and culture.</title>
        <authorList>
            <person name="Gilroy R."/>
            <person name="Ravi A."/>
            <person name="Getino M."/>
            <person name="Pursley I."/>
            <person name="Horton D.L."/>
            <person name="Alikhan N.F."/>
            <person name="Baker D."/>
            <person name="Gharbi K."/>
            <person name="Hall N."/>
            <person name="Watson M."/>
            <person name="Adriaenssens E.M."/>
            <person name="Foster-Nyarko E."/>
            <person name="Jarju S."/>
            <person name="Secka A."/>
            <person name="Antonio M."/>
            <person name="Oren A."/>
            <person name="Chaudhuri R.R."/>
            <person name="La Ragione R."/>
            <person name="Hildebrand F."/>
            <person name="Pallen M.J."/>
        </authorList>
    </citation>
    <scope>NUCLEOTIDE SEQUENCE</scope>
    <source>
        <strain evidence="2">CHK187-5294</strain>
    </source>
</reference>
<evidence type="ECO:0000256" key="1">
    <source>
        <dbReference type="SAM" id="MobiDB-lite"/>
    </source>
</evidence>
<dbReference type="AlphaFoldDB" id="A0A9D2A5X1"/>
<proteinExistence type="predicted"/>
<feature type="compositionally biased region" description="Gly residues" evidence="1">
    <location>
        <begin position="85"/>
        <end position="97"/>
    </location>
</feature>
<protein>
    <submittedName>
        <fullName evidence="2">Uncharacterized protein</fullName>
    </submittedName>
</protein>
<gene>
    <name evidence="2" type="ORF">H9727_01015</name>
</gene>
<feature type="region of interest" description="Disordered" evidence="1">
    <location>
        <begin position="79"/>
        <end position="101"/>
    </location>
</feature>
<reference evidence="2" key="2">
    <citation type="submission" date="2021-04" db="EMBL/GenBank/DDBJ databases">
        <authorList>
            <person name="Gilroy R."/>
        </authorList>
    </citation>
    <scope>NUCLEOTIDE SEQUENCE</scope>
    <source>
        <strain evidence="2">CHK187-5294</strain>
    </source>
</reference>
<organism evidence="2 3">
    <name type="scientific">Candidatus Borkfalkia avistercoris</name>
    <dbReference type="NCBI Taxonomy" id="2838504"/>
    <lineage>
        <taxon>Bacteria</taxon>
        <taxon>Bacillati</taxon>
        <taxon>Bacillota</taxon>
        <taxon>Clostridia</taxon>
        <taxon>Christensenellales</taxon>
        <taxon>Christensenellaceae</taxon>
        <taxon>Candidatus Borkfalkia</taxon>
    </lineage>
</organism>
<dbReference type="Proteomes" id="UP000824132">
    <property type="component" value="Unassembled WGS sequence"/>
</dbReference>
<sequence length="158" mass="18211">MTQEEIERAAERLIKEANRKSTVKKRQYEEECYAEECRAAERRAARSSILENILGRLKTEFDDAVALIQSELDEKLEELYEKGDGGSGGGSDPGGGEDAPYEVDYSLPMRERYITVRDYYLAYEDKQQALADFREDEIAQDYLGSYYNYVLQLLMTMV</sequence>
<accession>A0A9D2A5X1</accession>
<evidence type="ECO:0000313" key="2">
    <source>
        <dbReference type="EMBL" id="HIZ02848.1"/>
    </source>
</evidence>